<accession>A0A5C6RJF6</accession>
<comment type="caution">
    <text evidence="1">The sequence shown here is derived from an EMBL/GenBank/DDBJ whole genome shotgun (WGS) entry which is preliminary data.</text>
</comment>
<organism evidence="1 2">
    <name type="scientific">Phaeodactylibacter luteus</name>
    <dbReference type="NCBI Taxonomy" id="1564516"/>
    <lineage>
        <taxon>Bacteria</taxon>
        <taxon>Pseudomonadati</taxon>
        <taxon>Bacteroidota</taxon>
        <taxon>Saprospiria</taxon>
        <taxon>Saprospirales</taxon>
        <taxon>Haliscomenobacteraceae</taxon>
        <taxon>Phaeodactylibacter</taxon>
    </lineage>
</organism>
<gene>
    <name evidence="1" type="ORF">FRY97_13745</name>
</gene>
<keyword evidence="2" id="KW-1185">Reference proteome</keyword>
<protein>
    <submittedName>
        <fullName evidence="1">Uncharacterized protein</fullName>
    </submittedName>
</protein>
<proteinExistence type="predicted"/>
<sequence>MDKLWSYFKNLFQQAEQSSPSQPLIHELIERSEAEKEDYAFWKKTLVLRRLLDWLNEQYAAYRLRPESTDEALDFLNTPSSKGFVIHFSETGYSRRDATFFFDYLRERVLSLQYRTQVSDRRSYQRHAWVETIERHYLKPGITLRANLREGEPFAQHFGNIMVELELRDDKVHNLRFRATTYNDRLFQEPAEFKELMQQVLR</sequence>
<dbReference type="OrthoDB" id="1491962at2"/>
<evidence type="ECO:0000313" key="1">
    <source>
        <dbReference type="EMBL" id="TXB62451.1"/>
    </source>
</evidence>
<dbReference type="EMBL" id="VOOR01000029">
    <property type="protein sequence ID" value="TXB62451.1"/>
    <property type="molecule type" value="Genomic_DNA"/>
</dbReference>
<reference evidence="1 2" key="1">
    <citation type="submission" date="2019-08" db="EMBL/GenBank/DDBJ databases">
        <title>Genome of Phaeodactylibacter luteus.</title>
        <authorList>
            <person name="Bowman J.P."/>
        </authorList>
    </citation>
    <scope>NUCLEOTIDE SEQUENCE [LARGE SCALE GENOMIC DNA]</scope>
    <source>
        <strain evidence="1 2">KCTC 42180</strain>
    </source>
</reference>
<dbReference type="AlphaFoldDB" id="A0A5C6RJF6"/>
<evidence type="ECO:0000313" key="2">
    <source>
        <dbReference type="Proteomes" id="UP000321580"/>
    </source>
</evidence>
<dbReference type="Proteomes" id="UP000321580">
    <property type="component" value="Unassembled WGS sequence"/>
</dbReference>
<dbReference type="RefSeq" id="WP_147168127.1">
    <property type="nucleotide sequence ID" value="NZ_VOOR01000029.1"/>
</dbReference>
<name>A0A5C6RJF6_9BACT</name>